<gene>
    <name evidence="5" type="ordered locus">SVI_1285</name>
</gene>
<organism evidence="5 6">
    <name type="scientific">Shewanella violacea (strain JCM 10179 / CIP 106290 / LMG 19151 / DSS12)</name>
    <dbReference type="NCBI Taxonomy" id="637905"/>
    <lineage>
        <taxon>Bacteria</taxon>
        <taxon>Pseudomonadati</taxon>
        <taxon>Pseudomonadota</taxon>
        <taxon>Gammaproteobacteria</taxon>
        <taxon>Alteromonadales</taxon>
        <taxon>Shewanellaceae</taxon>
        <taxon>Shewanella</taxon>
    </lineage>
</organism>
<keyword evidence="1" id="KW-0805">Transcription regulation</keyword>
<dbReference type="PANTHER" id="PTHR47894:SF1">
    <property type="entry name" value="HTH-TYPE TRANSCRIPTIONAL REGULATOR VQSM"/>
    <property type="match status" value="1"/>
</dbReference>
<proteinExistence type="predicted"/>
<dbReference type="PRINTS" id="PR00032">
    <property type="entry name" value="HTHARAC"/>
</dbReference>
<evidence type="ECO:0000259" key="4">
    <source>
        <dbReference type="PROSITE" id="PS01124"/>
    </source>
</evidence>
<keyword evidence="6" id="KW-1185">Reference proteome</keyword>
<name>D4ZHV7_SHEVD</name>
<dbReference type="STRING" id="637905.SVI_1285"/>
<dbReference type="eggNOG" id="COG2207">
    <property type="taxonomic scope" value="Bacteria"/>
</dbReference>
<dbReference type="Pfam" id="PF12833">
    <property type="entry name" value="HTH_18"/>
    <property type="match status" value="1"/>
</dbReference>
<keyword evidence="3" id="KW-0804">Transcription</keyword>
<feature type="domain" description="HTH araC/xylS-type" evidence="4">
    <location>
        <begin position="204"/>
        <end position="306"/>
    </location>
</feature>
<dbReference type="PROSITE" id="PS00041">
    <property type="entry name" value="HTH_ARAC_FAMILY_1"/>
    <property type="match status" value="1"/>
</dbReference>
<dbReference type="InterPro" id="IPR009057">
    <property type="entry name" value="Homeodomain-like_sf"/>
</dbReference>
<dbReference type="InterPro" id="IPR018060">
    <property type="entry name" value="HTH_AraC"/>
</dbReference>
<accession>D4ZHV7</accession>
<dbReference type="GO" id="GO:0000976">
    <property type="term" value="F:transcription cis-regulatory region binding"/>
    <property type="evidence" value="ECO:0007669"/>
    <property type="project" value="TreeGrafter"/>
</dbReference>
<dbReference type="EMBL" id="AP011177">
    <property type="protein sequence ID" value="BAJ01256.1"/>
    <property type="molecule type" value="Genomic_DNA"/>
</dbReference>
<dbReference type="Proteomes" id="UP000002350">
    <property type="component" value="Chromosome"/>
</dbReference>
<dbReference type="GO" id="GO:0005829">
    <property type="term" value="C:cytosol"/>
    <property type="evidence" value="ECO:0007669"/>
    <property type="project" value="TreeGrafter"/>
</dbReference>
<evidence type="ECO:0000256" key="2">
    <source>
        <dbReference type="ARBA" id="ARBA00023125"/>
    </source>
</evidence>
<evidence type="ECO:0000256" key="1">
    <source>
        <dbReference type="ARBA" id="ARBA00023015"/>
    </source>
</evidence>
<dbReference type="GO" id="GO:0003700">
    <property type="term" value="F:DNA-binding transcription factor activity"/>
    <property type="evidence" value="ECO:0007669"/>
    <property type="project" value="InterPro"/>
</dbReference>
<evidence type="ECO:0000313" key="5">
    <source>
        <dbReference type="EMBL" id="BAJ01256.1"/>
    </source>
</evidence>
<dbReference type="AlphaFoldDB" id="D4ZHV7"/>
<dbReference type="PROSITE" id="PS01124">
    <property type="entry name" value="HTH_ARAC_FAMILY_2"/>
    <property type="match status" value="1"/>
</dbReference>
<dbReference type="KEGG" id="svo:SVI_1285"/>
<dbReference type="HOGENOM" id="CLU_047522_2_0_6"/>
<dbReference type="Gene3D" id="1.10.10.60">
    <property type="entry name" value="Homeodomain-like"/>
    <property type="match status" value="1"/>
</dbReference>
<dbReference type="SUPFAM" id="SSF46689">
    <property type="entry name" value="Homeodomain-like"/>
    <property type="match status" value="1"/>
</dbReference>
<dbReference type="InterPro" id="IPR018062">
    <property type="entry name" value="HTH_AraC-typ_CS"/>
</dbReference>
<protein>
    <submittedName>
        <fullName evidence="5">AraC-type DNA-binding domain-containing protein</fullName>
    </submittedName>
</protein>
<evidence type="ECO:0000256" key="3">
    <source>
        <dbReference type="ARBA" id="ARBA00023163"/>
    </source>
</evidence>
<evidence type="ECO:0000313" key="6">
    <source>
        <dbReference type="Proteomes" id="UP000002350"/>
    </source>
</evidence>
<sequence length="312" mass="36094">MRDTLALADDNHFYIETKKMKHFIYEIYESLGSGLFFTQVADNISPLTFGNYSLVLWTSPTVREMLENLCEYSIFLGSTTRMKLIENSQGDLEILFITNETLNIQPLTYLGQAYFVSLIIKLLLKLCPQMANTIKLKVHDFPFDNKQVFNFEKQLNCVLSLNSPIMKIIISQHFLNFPIATSDPDIYPSLVLILKNWVVKIQSEDILLRIYDVFEQFPRLSDASNQKVADGLMMSVRTLNRRLSEINTSYRNVVEKYKLEKALFLLKQQRVNMTEIAFQLGFADLSSFSRAFKRWTGLSPSNVHSKQRKPLA</sequence>
<dbReference type="PANTHER" id="PTHR47894">
    <property type="entry name" value="HTH-TYPE TRANSCRIPTIONAL REGULATOR GADX"/>
    <property type="match status" value="1"/>
</dbReference>
<dbReference type="SMART" id="SM00342">
    <property type="entry name" value="HTH_ARAC"/>
    <property type="match status" value="1"/>
</dbReference>
<keyword evidence="2 5" id="KW-0238">DNA-binding</keyword>
<reference evidence="6" key="1">
    <citation type="journal article" date="2010" name="Mol. Biosyst.">
        <title>Complete genome sequence and comparative analysis of Shewanella violacea, a psychrophilic and piezophilic bacterium from deep sea floor sediments.</title>
        <authorList>
            <person name="Aono E."/>
            <person name="Baba T."/>
            <person name="Ara T."/>
            <person name="Nishi T."/>
            <person name="Nakamichi T."/>
            <person name="Inamoto E."/>
            <person name="Toyonaga H."/>
            <person name="Hasegawa M."/>
            <person name="Takai Y."/>
            <person name="Okumura Y."/>
            <person name="Baba M."/>
            <person name="Tomita M."/>
            <person name="Kato C."/>
            <person name="Oshima T."/>
            <person name="Nakasone K."/>
            <person name="Mori H."/>
        </authorList>
    </citation>
    <scope>NUCLEOTIDE SEQUENCE [LARGE SCALE GENOMIC DNA]</scope>
    <source>
        <strain evidence="6">JCM 10179 / CIP 106290 / LMG 19151 / DSS12</strain>
    </source>
</reference>
<dbReference type="InterPro" id="IPR020449">
    <property type="entry name" value="Tscrpt_reg_AraC-type_HTH"/>
</dbReference>